<dbReference type="InterPro" id="IPR011042">
    <property type="entry name" value="6-blade_b-propeller_TolB-like"/>
</dbReference>
<keyword evidence="1" id="KW-0597">Phosphoprotein</keyword>
<dbReference type="OMA" id="RGAMKIN"/>
<dbReference type="PROSITE" id="PS50119">
    <property type="entry name" value="ZF_BBOX"/>
    <property type="match status" value="1"/>
</dbReference>
<dbReference type="PROSITE" id="PS51125">
    <property type="entry name" value="NHL"/>
    <property type="match status" value="4"/>
</dbReference>
<organism evidence="12">
    <name type="scientific">Amphimedon queenslandica</name>
    <name type="common">Sponge</name>
    <dbReference type="NCBI Taxonomy" id="400682"/>
    <lineage>
        <taxon>Eukaryota</taxon>
        <taxon>Metazoa</taxon>
        <taxon>Porifera</taxon>
        <taxon>Demospongiae</taxon>
        <taxon>Heteroscleromorpha</taxon>
        <taxon>Haplosclerida</taxon>
        <taxon>Niphatidae</taxon>
        <taxon>Amphimedon</taxon>
    </lineage>
</organism>
<evidence type="ECO:0000259" key="10">
    <source>
        <dbReference type="PROSITE" id="PS50089"/>
    </source>
</evidence>
<keyword evidence="3" id="KW-0677">Repeat</keyword>
<dbReference type="InterPro" id="IPR050952">
    <property type="entry name" value="TRIM-NHL_E3_ligases"/>
</dbReference>
<accession>A0A1X7TKM3</accession>
<feature type="coiled-coil region" evidence="9">
    <location>
        <begin position="191"/>
        <end position="244"/>
    </location>
</feature>
<dbReference type="PROSITE" id="PS50089">
    <property type="entry name" value="ZF_RING_2"/>
    <property type="match status" value="1"/>
</dbReference>
<dbReference type="CDD" id="cd05819">
    <property type="entry name" value="NHL"/>
    <property type="match status" value="1"/>
</dbReference>
<evidence type="ECO:0000256" key="5">
    <source>
        <dbReference type="ARBA" id="ARBA00022786"/>
    </source>
</evidence>
<evidence type="ECO:0000259" key="11">
    <source>
        <dbReference type="PROSITE" id="PS50119"/>
    </source>
</evidence>
<evidence type="ECO:0000256" key="8">
    <source>
        <dbReference type="PROSITE-ProRule" id="PRU00504"/>
    </source>
</evidence>
<evidence type="ECO:0008006" key="13">
    <source>
        <dbReference type="Google" id="ProtNLM"/>
    </source>
</evidence>
<dbReference type="eggNOG" id="KOG2177">
    <property type="taxonomic scope" value="Eukaryota"/>
</dbReference>
<feature type="repeat" description="NHL" evidence="8">
    <location>
        <begin position="516"/>
        <end position="560"/>
    </location>
</feature>
<dbReference type="InterPro" id="IPR001258">
    <property type="entry name" value="NHL_repeat"/>
</dbReference>
<dbReference type="SMART" id="SM00502">
    <property type="entry name" value="BBC"/>
    <property type="match status" value="1"/>
</dbReference>
<keyword evidence="2" id="KW-0479">Metal-binding</keyword>
<feature type="domain" description="B box-type" evidence="11">
    <location>
        <begin position="104"/>
        <end position="144"/>
    </location>
</feature>
<dbReference type="AlphaFoldDB" id="A0A1X7TKM3"/>
<dbReference type="Pfam" id="PF13445">
    <property type="entry name" value="zf-RING_UBOX"/>
    <property type="match status" value="1"/>
</dbReference>
<dbReference type="PANTHER" id="PTHR24104:SF25">
    <property type="entry name" value="PROTEIN LIN-41"/>
    <property type="match status" value="1"/>
</dbReference>
<dbReference type="PROSITE" id="PS00518">
    <property type="entry name" value="ZF_RING_1"/>
    <property type="match status" value="1"/>
</dbReference>
<evidence type="ECO:0000256" key="1">
    <source>
        <dbReference type="ARBA" id="ARBA00022553"/>
    </source>
</evidence>
<dbReference type="EnsemblMetazoa" id="Aqu2.1.15426_001">
    <property type="protein sequence ID" value="Aqu2.1.15426_001"/>
    <property type="gene ID" value="Aqu2.1.15426"/>
</dbReference>
<evidence type="ECO:0000256" key="4">
    <source>
        <dbReference type="ARBA" id="ARBA00022771"/>
    </source>
</evidence>
<dbReference type="SMART" id="SM00336">
    <property type="entry name" value="BBOX"/>
    <property type="match status" value="1"/>
</dbReference>
<evidence type="ECO:0000256" key="2">
    <source>
        <dbReference type="ARBA" id="ARBA00022723"/>
    </source>
</evidence>
<dbReference type="Gene3D" id="3.30.40.10">
    <property type="entry name" value="Zinc/RING finger domain, C3HC4 (zinc finger)"/>
    <property type="match status" value="1"/>
</dbReference>
<evidence type="ECO:0000256" key="6">
    <source>
        <dbReference type="ARBA" id="ARBA00022833"/>
    </source>
</evidence>
<sequence>MATKPSSSSSPGLLKLEEQLTCPVCFDHYNNPKILPCHHSFCEHCLEGLALDEKNETYYLSCPTCRYCTELPEEGAGAFPVAFHLNNLKEMYSLMKKTADLSHPQEATCSDHEKPLELFCETCDTVICVTCLAHNHKHHEYDLVTDYYTKHSQKLRKCLSPVEGKKEALKKVLSALAEREGEIRERGEEILEDINKMVEEMMNVLRQSERKLTEQAKRVTDDKLKVLSEQMKSAEMNLSLLEDVEDYVEQSLKTGSPQQVLRSMKQMMERMSEVTAGINVEELYPKEKADFVLSKDIKSLNHIGDIVTYSSTALQQCRVKKVGYFERLPKEKKVSFSLSMEAPDSSLLCVPFSSLRCSLVPVGKGKPIHTTVTTTSTDPGVYRIQCNPSTNSGTHTVKVQVYDVQLKNTSLFIHKPINPYLDNITPVRTITELKGPCGTVISDDKRIIITEYLESRVTILDKEGKKVKSLKGQVRVGERDIFKFAFPSWVAITPDKFILVSDDHSIQKISMDGYLIASVGEEGSGPLQLNAPSGIAISPVTGQVYIADRDNHRIQVLNPDLTFSHSFGSKGSANGQFQSPHDIAIDSQGLVYVTDSWNHRIQKLSQNGRFVGQFGNKRSGQLRFPYGITIDTGATGLVYVSEGGNNRISVFTSDGVFVSSFGSKGSNIDQFNGPIGLAFDKDGFLYVCDYINNRVVVY</sequence>
<dbReference type="InterPro" id="IPR003649">
    <property type="entry name" value="Bbox_C"/>
</dbReference>
<dbReference type="Gene3D" id="2.120.10.30">
    <property type="entry name" value="TolB, C-terminal domain"/>
    <property type="match status" value="2"/>
</dbReference>
<dbReference type="PANTHER" id="PTHR24104">
    <property type="entry name" value="E3 UBIQUITIN-PROTEIN LIGASE NHLRC1-RELATED"/>
    <property type="match status" value="1"/>
</dbReference>
<keyword evidence="9" id="KW-0175">Coiled coil</keyword>
<dbReference type="OrthoDB" id="10039644at2759"/>
<evidence type="ECO:0000256" key="3">
    <source>
        <dbReference type="ARBA" id="ARBA00022737"/>
    </source>
</evidence>
<name>A0A1X7TKM3_AMPQE</name>
<protein>
    <recommendedName>
        <fullName evidence="13">RING-type domain-containing protein</fullName>
    </recommendedName>
</protein>
<feature type="repeat" description="NHL" evidence="8">
    <location>
        <begin position="564"/>
        <end position="607"/>
    </location>
</feature>
<dbReference type="SUPFAM" id="SSF101898">
    <property type="entry name" value="NHL repeat"/>
    <property type="match status" value="1"/>
</dbReference>
<dbReference type="SMART" id="SM00184">
    <property type="entry name" value="RING"/>
    <property type="match status" value="1"/>
</dbReference>
<evidence type="ECO:0000256" key="9">
    <source>
        <dbReference type="SAM" id="Coils"/>
    </source>
</evidence>
<dbReference type="InterPro" id="IPR027370">
    <property type="entry name" value="Znf-RING_euk"/>
</dbReference>
<keyword evidence="6" id="KW-0862">Zinc</keyword>
<dbReference type="InParanoid" id="A0A1X7TKM3"/>
<dbReference type="InterPro" id="IPR013083">
    <property type="entry name" value="Znf_RING/FYVE/PHD"/>
</dbReference>
<proteinExistence type="predicted"/>
<feature type="domain" description="RING-type" evidence="10">
    <location>
        <begin position="22"/>
        <end position="66"/>
    </location>
</feature>
<feature type="repeat" description="NHL" evidence="8">
    <location>
        <begin position="608"/>
        <end position="654"/>
    </location>
</feature>
<dbReference type="Gene3D" id="3.30.160.60">
    <property type="entry name" value="Classic Zinc Finger"/>
    <property type="match status" value="1"/>
</dbReference>
<keyword evidence="5" id="KW-0833">Ubl conjugation pathway</keyword>
<dbReference type="InterPro" id="IPR017907">
    <property type="entry name" value="Znf_RING_CS"/>
</dbReference>
<keyword evidence="4 7" id="KW-0863">Zinc-finger</keyword>
<evidence type="ECO:0000256" key="7">
    <source>
        <dbReference type="PROSITE-ProRule" id="PRU00024"/>
    </source>
</evidence>
<dbReference type="InterPro" id="IPR000315">
    <property type="entry name" value="Znf_B-box"/>
</dbReference>
<reference evidence="12" key="1">
    <citation type="submission" date="2017-05" db="UniProtKB">
        <authorList>
            <consortium name="EnsemblMetazoa"/>
        </authorList>
    </citation>
    <scope>IDENTIFICATION</scope>
</reference>
<dbReference type="Pfam" id="PF00643">
    <property type="entry name" value="zf-B_box"/>
    <property type="match status" value="1"/>
</dbReference>
<dbReference type="SUPFAM" id="SSF57845">
    <property type="entry name" value="B-box zinc-binding domain"/>
    <property type="match status" value="1"/>
</dbReference>
<dbReference type="InterPro" id="IPR001841">
    <property type="entry name" value="Znf_RING"/>
</dbReference>
<dbReference type="Pfam" id="PF01436">
    <property type="entry name" value="NHL"/>
    <property type="match status" value="3"/>
</dbReference>
<feature type="repeat" description="NHL" evidence="8">
    <location>
        <begin position="658"/>
        <end position="698"/>
    </location>
</feature>
<evidence type="ECO:0000313" key="12">
    <source>
        <dbReference type="EnsemblMetazoa" id="Aqu2.1.15426_001"/>
    </source>
</evidence>
<dbReference type="GO" id="GO:0008270">
    <property type="term" value="F:zinc ion binding"/>
    <property type="evidence" value="ECO:0007669"/>
    <property type="project" value="UniProtKB-KW"/>
</dbReference>
<dbReference type="SUPFAM" id="SSF57850">
    <property type="entry name" value="RING/U-box"/>
    <property type="match status" value="1"/>
</dbReference>